<keyword evidence="2" id="KW-0964">Secreted</keyword>
<dbReference type="GO" id="GO:0030154">
    <property type="term" value="P:cell differentiation"/>
    <property type="evidence" value="ECO:0007669"/>
    <property type="project" value="UniProtKB-ARBA"/>
</dbReference>
<organism evidence="4 5">
    <name type="scientific">Chelydra serpentina</name>
    <name type="common">Snapping turtle</name>
    <name type="synonym">Testudo serpentina</name>
    <dbReference type="NCBI Taxonomy" id="8475"/>
    <lineage>
        <taxon>Eukaryota</taxon>
        <taxon>Metazoa</taxon>
        <taxon>Chordata</taxon>
        <taxon>Craniata</taxon>
        <taxon>Vertebrata</taxon>
        <taxon>Euteleostomi</taxon>
        <taxon>Archelosauria</taxon>
        <taxon>Testudinata</taxon>
        <taxon>Testudines</taxon>
        <taxon>Cryptodira</taxon>
        <taxon>Durocryptodira</taxon>
        <taxon>Americhelydia</taxon>
        <taxon>Chelydroidea</taxon>
        <taxon>Chelydridae</taxon>
        <taxon>Chelydra</taxon>
    </lineage>
</organism>
<dbReference type="PANTHER" id="PTHR20914">
    <property type="entry name" value="LY6/PLAUR DOMAIN-CONTAINING PROTEIN 8"/>
    <property type="match status" value="1"/>
</dbReference>
<gene>
    <name evidence="4" type="ORF">G0U57_017221</name>
</gene>
<dbReference type="InterPro" id="IPR045860">
    <property type="entry name" value="Snake_toxin-like_sf"/>
</dbReference>
<reference evidence="4 5" key="1">
    <citation type="journal article" date="2020" name="G3 (Bethesda)">
        <title>Draft Genome of the Common Snapping Turtle, Chelydra serpentina, a Model for Phenotypic Plasticity in Reptiles.</title>
        <authorList>
            <person name="Das D."/>
            <person name="Singh S.K."/>
            <person name="Bierstedt J."/>
            <person name="Erickson A."/>
            <person name="Galli G.L.J."/>
            <person name="Crossley D.A. 2nd"/>
            <person name="Rhen T."/>
        </authorList>
    </citation>
    <scope>NUCLEOTIDE SEQUENCE [LARGE SCALE GENOMIC DNA]</scope>
    <source>
        <strain evidence="4">KW</strain>
    </source>
</reference>
<dbReference type="OrthoDB" id="9907178at2759"/>
<dbReference type="EMBL" id="JAHGAV010000589">
    <property type="protein sequence ID" value="KAG6924483.1"/>
    <property type="molecule type" value="Genomic_DNA"/>
</dbReference>
<evidence type="ECO:0000256" key="1">
    <source>
        <dbReference type="ARBA" id="ARBA00004613"/>
    </source>
</evidence>
<dbReference type="AlphaFoldDB" id="A0A8T1S7E9"/>
<proteinExistence type="predicted"/>
<keyword evidence="5" id="KW-1185">Reference proteome</keyword>
<comment type="subcellular location">
    <subcellularLocation>
        <location evidence="1">Secreted</location>
    </subcellularLocation>
</comment>
<comment type="caution">
    <text evidence="4">The sequence shown here is derived from an EMBL/GenBank/DDBJ whole genome shotgun (WGS) entry which is preliminary data.</text>
</comment>
<protein>
    <recommendedName>
        <fullName evidence="3">UPAR/Ly6 domain-containing protein</fullName>
    </recommendedName>
</protein>
<sequence>CVGNACSPTPVTVPPADTKPNGQRCPACTDVIAVQCNEETIQCTGSATRCIEVTGTVTMGGTTTSITMKGCASESLCAQTNLSAWTLPGVSGTVTLKCKAPGLAPGPAGLLIPVLAGLLLLKVFS</sequence>
<evidence type="ECO:0000259" key="3">
    <source>
        <dbReference type="Pfam" id="PF00021"/>
    </source>
</evidence>
<dbReference type="SUPFAM" id="SSF57302">
    <property type="entry name" value="Snake toxin-like"/>
    <property type="match status" value="1"/>
</dbReference>
<dbReference type="Gene3D" id="2.10.60.10">
    <property type="entry name" value="CD59"/>
    <property type="match status" value="1"/>
</dbReference>
<dbReference type="Pfam" id="PF00021">
    <property type="entry name" value="UPAR_LY6"/>
    <property type="match status" value="1"/>
</dbReference>
<dbReference type="PANTHER" id="PTHR20914:SF30">
    <property type="entry name" value="LY6_PLAUR DOMAIN CONTAINING 9"/>
    <property type="match status" value="1"/>
</dbReference>
<evidence type="ECO:0000256" key="2">
    <source>
        <dbReference type="ARBA" id="ARBA00022525"/>
    </source>
</evidence>
<dbReference type="InterPro" id="IPR016054">
    <property type="entry name" value="LY6_UPA_recep-like"/>
</dbReference>
<dbReference type="Proteomes" id="UP000765507">
    <property type="component" value="Unassembled WGS sequence"/>
</dbReference>
<dbReference type="InterPro" id="IPR050918">
    <property type="entry name" value="CNF-like_PLA2_Inhibitor"/>
</dbReference>
<feature type="non-terminal residue" evidence="4">
    <location>
        <position position="125"/>
    </location>
</feature>
<dbReference type="GO" id="GO:0005576">
    <property type="term" value="C:extracellular region"/>
    <property type="evidence" value="ECO:0007669"/>
    <property type="project" value="UniProtKB-SubCell"/>
</dbReference>
<evidence type="ECO:0000313" key="5">
    <source>
        <dbReference type="Proteomes" id="UP000765507"/>
    </source>
</evidence>
<accession>A0A8T1S7E9</accession>
<dbReference type="CDD" id="cd23572">
    <property type="entry name" value="TFP_LU_ECD_PINLYP_rpt2"/>
    <property type="match status" value="1"/>
</dbReference>
<evidence type="ECO:0000313" key="4">
    <source>
        <dbReference type="EMBL" id="KAG6924483.1"/>
    </source>
</evidence>
<name>A0A8T1S7E9_CHESE</name>
<feature type="domain" description="UPAR/Ly6" evidence="3">
    <location>
        <begin position="22"/>
        <end position="98"/>
    </location>
</feature>